<reference evidence="3 4" key="1">
    <citation type="submission" date="2020-02" db="EMBL/GenBank/DDBJ databases">
        <title>Pseudoroseicyclus tamarix, sp. nov., isolated from offshore sediment of a Tamarix chinensis forest.</title>
        <authorList>
            <person name="Gai Y."/>
        </authorList>
    </citation>
    <scope>NUCLEOTIDE SEQUENCE [LARGE SCALE GENOMIC DNA]</scope>
    <source>
        <strain evidence="3 4">CLL3-39</strain>
    </source>
</reference>
<dbReference type="GO" id="GO:0016853">
    <property type="term" value="F:isomerase activity"/>
    <property type="evidence" value="ECO:0007669"/>
    <property type="project" value="UniProtKB-KW"/>
</dbReference>
<dbReference type="EMBL" id="JAAGAB010000004">
    <property type="protein sequence ID" value="NDV02833.1"/>
    <property type="molecule type" value="Genomic_DNA"/>
</dbReference>
<dbReference type="Gene3D" id="1.10.40.30">
    <property type="entry name" value="Fumarase/aspartase (C-terminal domain)"/>
    <property type="match status" value="1"/>
</dbReference>
<proteinExistence type="inferred from homology"/>
<dbReference type="RefSeq" id="WP_163896125.1">
    <property type="nucleotide sequence ID" value="NZ_JAAFYS010000004.1"/>
</dbReference>
<dbReference type="Proteomes" id="UP000474757">
    <property type="component" value="Unassembled WGS sequence"/>
</dbReference>
<accession>A0A6B2JML2</accession>
<dbReference type="InterPro" id="IPR020557">
    <property type="entry name" value="Fumarate_lyase_CS"/>
</dbReference>
<keyword evidence="3" id="KW-0413">Isomerase</keyword>
<name>A0A6B2JML2_9RHOB</name>
<dbReference type="InterPro" id="IPR000362">
    <property type="entry name" value="Fumarate_lyase_fam"/>
</dbReference>
<dbReference type="PANTHER" id="PTHR43172">
    <property type="entry name" value="ADENYLOSUCCINATE LYASE"/>
    <property type="match status" value="1"/>
</dbReference>
<gene>
    <name evidence="3" type="ORF">GZA08_17860</name>
</gene>
<evidence type="ECO:0000313" key="4">
    <source>
        <dbReference type="Proteomes" id="UP000474757"/>
    </source>
</evidence>
<organism evidence="3 4">
    <name type="scientific">Pseudoroseicyclus tamaricis</name>
    <dbReference type="NCBI Taxonomy" id="2705421"/>
    <lineage>
        <taxon>Bacteria</taxon>
        <taxon>Pseudomonadati</taxon>
        <taxon>Pseudomonadota</taxon>
        <taxon>Alphaproteobacteria</taxon>
        <taxon>Rhodobacterales</taxon>
        <taxon>Paracoccaceae</taxon>
        <taxon>Pseudoroseicyclus</taxon>
    </lineage>
</organism>
<feature type="domain" description="Fumarate lyase N-terminal" evidence="2">
    <location>
        <begin position="25"/>
        <end position="285"/>
    </location>
</feature>
<dbReference type="PANTHER" id="PTHR43172:SF2">
    <property type="entry name" value="ADENYLOSUCCINATE LYASE C-TERMINAL DOMAIN-CONTAINING PROTEIN"/>
    <property type="match status" value="1"/>
</dbReference>
<dbReference type="Pfam" id="PF00206">
    <property type="entry name" value="Lyase_1"/>
    <property type="match status" value="1"/>
</dbReference>
<sequence>MIAAPLGALFADAEVGGLFSAGALTAAMTRVEAALAEAEAEVGVIPAEAGAEIARVLAGLQVDPALLAEGTASAGVPVPALVKALRAALPEAAAEWLHWGATSQDIVDGALVLQFGAALEVLEARLARTIGALKAASERHDELVMAARTRSQVATPVTFGLRAARWAQPLIAEGLALPEVRARMTVQFGGASGAGTAVAPHGPAISAALAARLGLSDGPAWHTDRGAVQALGQWAVRLTAGLGKFAQDLVLMGRTSEASAGEGGGSSTMPQKANPVAAEAVLTLSRLVATLAPALSTPHAEERDGAAWALEWLVLPQMLEATGAALAHAATLAETLRPNAEALRAPLTDGAALAEAASFALAPHMGRAEAQALVKRAARAEEPLVPALRRLTDAPVDWDALVPEAVVPACREAAAAVFARWPG</sequence>
<evidence type="ECO:0000313" key="3">
    <source>
        <dbReference type="EMBL" id="NDV02833.1"/>
    </source>
</evidence>
<dbReference type="AlphaFoldDB" id="A0A6B2JML2"/>
<evidence type="ECO:0000256" key="1">
    <source>
        <dbReference type="ARBA" id="ARBA00034772"/>
    </source>
</evidence>
<dbReference type="InterPro" id="IPR022761">
    <property type="entry name" value="Fumarate_lyase_N"/>
</dbReference>
<comment type="similarity">
    <text evidence="1">Belongs to the class-II fumarase/aspartase family.</text>
</comment>
<dbReference type="InterPro" id="IPR008948">
    <property type="entry name" value="L-Aspartase-like"/>
</dbReference>
<dbReference type="Gene3D" id="1.20.200.10">
    <property type="entry name" value="Fumarase/aspartase (Central domain)"/>
    <property type="match status" value="1"/>
</dbReference>
<evidence type="ECO:0000259" key="2">
    <source>
        <dbReference type="Pfam" id="PF00206"/>
    </source>
</evidence>
<protein>
    <submittedName>
        <fullName evidence="3">3-carboxy-cis,cis-muconate cycloisomerase</fullName>
    </submittedName>
</protein>
<keyword evidence="4" id="KW-1185">Reference proteome</keyword>
<dbReference type="PRINTS" id="PR00149">
    <property type="entry name" value="FUMRATELYASE"/>
</dbReference>
<dbReference type="PROSITE" id="PS00163">
    <property type="entry name" value="FUMARATE_LYASES"/>
    <property type="match status" value="1"/>
</dbReference>
<comment type="caution">
    <text evidence="3">The sequence shown here is derived from an EMBL/GenBank/DDBJ whole genome shotgun (WGS) entry which is preliminary data.</text>
</comment>
<dbReference type="SUPFAM" id="SSF48557">
    <property type="entry name" value="L-aspartase-like"/>
    <property type="match status" value="1"/>
</dbReference>
<dbReference type="PRINTS" id="PR00145">
    <property type="entry name" value="ARGSUCLYASE"/>
</dbReference>
<dbReference type="GO" id="GO:0016829">
    <property type="term" value="F:lyase activity"/>
    <property type="evidence" value="ECO:0007669"/>
    <property type="project" value="UniProtKB-ARBA"/>
</dbReference>